<accession>A0ACB5R253</accession>
<sequence length="407" mass="44458">MKTQSSSKCSSGFTVSPSVLQRCLSIHLQHCPFEQILRGIGRMNRSLSIIHSESSKGWGGQEMRTLREMIGMRDTGHRVELICPRDASIGMHGAAAGFAVHHSEMRTGGDVASAIDIACMLRRRACDVLNTHSGHDSLVAGFAARLAGTPLVVRTRHLALPITSLATYNWLPHRVIAVSHHVRKYLIGAGVGADRVETIYDGIEKLAEGGKSTLRTELGLRDDDVVACMVAIMREGKGHEDLIAAVVPLLESREKFHVVLAGDGPMFAEIKRMVLNRGLEHRIHLLGFRSDVPNIMAGCDFFVLPTHQEALGQAFIEAMSLGLPVIGTDVGGVPELISDEVNGLLVPPRDPVALAEALVRLIDNASLRHELSHAGRFILSKGFSVTNMVYDTMCFYRRSLQERGYHA</sequence>
<gene>
    <name evidence="1" type="ORF">CBA19CS22_32850</name>
</gene>
<keyword evidence="2" id="KW-1185">Reference proteome</keyword>
<reference evidence="1" key="1">
    <citation type="submission" date="2021-09" db="EMBL/GenBank/DDBJ databases">
        <title>Isolation and characterization of 3-chlorobenzoate degrading bacteria from soils in Shizuoka.</title>
        <authorList>
            <person name="Ifat A."/>
            <person name="Ogawa N."/>
            <person name="Kimbara K."/>
            <person name="Moriuchi R."/>
            <person name="Dohra H."/>
            <person name="Shintani M."/>
        </authorList>
    </citation>
    <scope>NUCLEOTIDE SEQUENCE</scope>
    <source>
        <strain evidence="1">19CS2-2</strain>
    </source>
</reference>
<dbReference type="EMBL" id="BPUR01000027">
    <property type="protein sequence ID" value="GJH21434.1"/>
    <property type="molecule type" value="Genomic_DNA"/>
</dbReference>
<organism evidence="1 2">
    <name type="scientific">Caballeronia novacaledonica</name>
    <dbReference type="NCBI Taxonomy" id="1544861"/>
    <lineage>
        <taxon>Bacteria</taxon>
        <taxon>Pseudomonadati</taxon>
        <taxon>Pseudomonadota</taxon>
        <taxon>Betaproteobacteria</taxon>
        <taxon>Burkholderiales</taxon>
        <taxon>Burkholderiaceae</taxon>
        <taxon>Caballeronia</taxon>
    </lineage>
</organism>
<protein>
    <submittedName>
        <fullName evidence="1">Glycosyltransferase family 4 protein</fullName>
    </submittedName>
</protein>
<dbReference type="Proteomes" id="UP001055013">
    <property type="component" value="Unassembled WGS sequence"/>
</dbReference>
<evidence type="ECO:0000313" key="1">
    <source>
        <dbReference type="EMBL" id="GJH21434.1"/>
    </source>
</evidence>
<proteinExistence type="predicted"/>
<name>A0ACB5R253_9BURK</name>
<comment type="caution">
    <text evidence="1">The sequence shown here is derived from an EMBL/GenBank/DDBJ whole genome shotgun (WGS) entry which is preliminary data.</text>
</comment>
<evidence type="ECO:0000313" key="2">
    <source>
        <dbReference type="Proteomes" id="UP001055013"/>
    </source>
</evidence>